<dbReference type="InterPro" id="IPR011044">
    <property type="entry name" value="Quino_amine_DH_bsu"/>
</dbReference>
<dbReference type="Pfam" id="PF20055">
    <property type="entry name" value="DUF6454"/>
    <property type="match status" value="1"/>
</dbReference>
<feature type="signal peptide" evidence="1">
    <location>
        <begin position="1"/>
        <end position="24"/>
    </location>
</feature>
<evidence type="ECO:0000256" key="1">
    <source>
        <dbReference type="SAM" id="SignalP"/>
    </source>
</evidence>
<gene>
    <name evidence="2" type="ORF">CVN68_00890</name>
</gene>
<dbReference type="KEGG" id="sphc:CVN68_00890"/>
<name>A0A2K8MA08_9SPHN</name>
<protein>
    <submittedName>
        <fullName evidence="2">Uncharacterized protein</fullName>
    </submittedName>
</protein>
<sequence length="280" mass="30879">MIRKTIRSSLTALFLLLPSLSVSAAPDQFTDGIEQARLVGSLRLEGELFHVQGLELDRRRIWVTSVDQENRKGYIHEFDRRTGKLLRRRELTDGARYHPGGISISGRSIWVPVAELKPNSSAILLELDADSLRVRRKIRVADHLGCVAASGRTLVAGNWDSELLYIFDLADNGRVRTVPNPSPTHHQDMKFVDGQLVAGGSLTLWSGAVDWIDWPSMKLRRTLRSGAIGPVRPLGRGGPYTGEGMAIEGRELYVVPEDGPSRLFHFRLDGGGESGAVLPA</sequence>
<reference evidence="2 3" key="1">
    <citation type="submission" date="2017-11" db="EMBL/GenBank/DDBJ databases">
        <title>Complete genome sequence of Sphingomonas sp. Strain Cra20, a psychrotolerant potential plant growth promoting rhizobacteria.</title>
        <authorList>
            <person name="Luo Y."/>
        </authorList>
    </citation>
    <scope>NUCLEOTIDE SEQUENCE [LARGE SCALE GENOMIC DNA]</scope>
    <source>
        <strain evidence="2 3">Cra20</strain>
    </source>
</reference>
<evidence type="ECO:0000313" key="3">
    <source>
        <dbReference type="Proteomes" id="UP000229081"/>
    </source>
</evidence>
<dbReference type="Proteomes" id="UP000229081">
    <property type="component" value="Chromosome"/>
</dbReference>
<dbReference type="RefSeq" id="WP_100280536.1">
    <property type="nucleotide sequence ID" value="NZ_CP024923.1"/>
</dbReference>
<accession>A0A2K8MA08</accession>
<organism evidence="2 3">
    <name type="scientific">Sphingomonas psychrotolerans</name>
    <dbReference type="NCBI Taxonomy" id="1327635"/>
    <lineage>
        <taxon>Bacteria</taxon>
        <taxon>Pseudomonadati</taxon>
        <taxon>Pseudomonadota</taxon>
        <taxon>Alphaproteobacteria</taxon>
        <taxon>Sphingomonadales</taxon>
        <taxon>Sphingomonadaceae</taxon>
        <taxon>Sphingomonas</taxon>
    </lineage>
</organism>
<dbReference type="Gene3D" id="2.130.10.10">
    <property type="entry name" value="YVTN repeat-like/Quinoprotein amine dehydrogenase"/>
    <property type="match status" value="1"/>
</dbReference>
<evidence type="ECO:0000313" key="2">
    <source>
        <dbReference type="EMBL" id="ATY30722.1"/>
    </source>
</evidence>
<dbReference type="InterPro" id="IPR046312">
    <property type="entry name" value="DUF6454"/>
</dbReference>
<dbReference type="OrthoDB" id="7064788at2"/>
<keyword evidence="3" id="KW-1185">Reference proteome</keyword>
<keyword evidence="1" id="KW-0732">Signal</keyword>
<feature type="chain" id="PRO_5014940283" evidence="1">
    <location>
        <begin position="25"/>
        <end position="280"/>
    </location>
</feature>
<proteinExistence type="predicted"/>
<dbReference type="AlphaFoldDB" id="A0A2K8MA08"/>
<dbReference type="InterPro" id="IPR015943">
    <property type="entry name" value="WD40/YVTN_repeat-like_dom_sf"/>
</dbReference>
<dbReference type="SUPFAM" id="SSF50969">
    <property type="entry name" value="YVTN repeat-like/Quinoprotein amine dehydrogenase"/>
    <property type="match status" value="1"/>
</dbReference>
<dbReference type="EMBL" id="CP024923">
    <property type="protein sequence ID" value="ATY30722.1"/>
    <property type="molecule type" value="Genomic_DNA"/>
</dbReference>